<evidence type="ECO:0000313" key="4">
    <source>
        <dbReference type="EMBL" id="QIL46816.1"/>
    </source>
</evidence>
<dbReference type="InterPro" id="IPR011611">
    <property type="entry name" value="PfkB_dom"/>
</dbReference>
<evidence type="ECO:0000256" key="2">
    <source>
        <dbReference type="ARBA" id="ARBA00022777"/>
    </source>
</evidence>
<dbReference type="Pfam" id="PF00294">
    <property type="entry name" value="PfkB"/>
    <property type="match status" value="1"/>
</dbReference>
<keyword evidence="1" id="KW-0808">Transferase</keyword>
<dbReference type="EMBL" id="CP049886">
    <property type="protein sequence ID" value="QIL46816.1"/>
    <property type="molecule type" value="Genomic_DNA"/>
</dbReference>
<evidence type="ECO:0000256" key="1">
    <source>
        <dbReference type="ARBA" id="ARBA00022679"/>
    </source>
</evidence>
<name>A0A6G8AP90_9ENTE</name>
<protein>
    <submittedName>
        <fullName evidence="4">Carbohydrate kinase</fullName>
    </submittedName>
</protein>
<evidence type="ECO:0000313" key="5">
    <source>
        <dbReference type="Proteomes" id="UP000500890"/>
    </source>
</evidence>
<dbReference type="Proteomes" id="UP000500890">
    <property type="component" value="Chromosome"/>
</dbReference>
<evidence type="ECO:0000259" key="3">
    <source>
        <dbReference type="Pfam" id="PF00294"/>
    </source>
</evidence>
<dbReference type="CDD" id="cd01941">
    <property type="entry name" value="YeiC_kinase_like"/>
    <property type="match status" value="1"/>
</dbReference>
<sequence>MENEKYAVVLGGLNMDIAGISGKDFREHDSNIGNITLTDGGVGQNIAQNMVKLEVPTYLITVYGDDEFGDILARNCENRDIKLDYAEQLKNEASSTYLYVTDGDGDMISGVNDMKIIEHMTPKFFEKRIDFINKAEICVIDGNLRQDSIEWLAEHVTAPIFVDPVSVVKASRFVSVLNKIDTFKPNEIEAELFTGIKVVDKESGKEAARKLVELGVENVFISMGEQGIICANKDRVDLIPILKSNVVSCNGAGDCSMATITWARFYYGKALALKEVGLLTQAAASITVESIDAVSKDMSVRNVVKRAQQYM</sequence>
<dbReference type="RefSeq" id="WP_166008204.1">
    <property type="nucleotide sequence ID" value="NZ_CP049886.1"/>
</dbReference>
<gene>
    <name evidence="4" type="ORF">G7081_06905</name>
</gene>
<dbReference type="KEGG" id="vah:G7081_06905"/>
<accession>A0A6G8AP90</accession>
<organism evidence="4 5">
    <name type="scientific">Vagococcus coleopterorum</name>
    <dbReference type="NCBI Taxonomy" id="2714946"/>
    <lineage>
        <taxon>Bacteria</taxon>
        <taxon>Bacillati</taxon>
        <taxon>Bacillota</taxon>
        <taxon>Bacilli</taxon>
        <taxon>Lactobacillales</taxon>
        <taxon>Enterococcaceae</taxon>
        <taxon>Vagococcus</taxon>
    </lineage>
</organism>
<dbReference type="SUPFAM" id="SSF53613">
    <property type="entry name" value="Ribokinase-like"/>
    <property type="match status" value="1"/>
</dbReference>
<reference evidence="4 5" key="1">
    <citation type="submission" date="2020-03" db="EMBL/GenBank/DDBJ databases">
        <title>Vagococcus sp. nov., isolated from beetles.</title>
        <authorList>
            <person name="Hyun D.-W."/>
            <person name="Bae J.-W."/>
        </authorList>
    </citation>
    <scope>NUCLEOTIDE SEQUENCE [LARGE SCALE GENOMIC DNA]</scope>
    <source>
        <strain evidence="4 5">HDW17A</strain>
    </source>
</reference>
<dbReference type="Gene3D" id="3.40.1190.20">
    <property type="match status" value="1"/>
</dbReference>
<dbReference type="PANTHER" id="PTHR10584">
    <property type="entry name" value="SUGAR KINASE"/>
    <property type="match status" value="1"/>
</dbReference>
<dbReference type="InterPro" id="IPR029056">
    <property type="entry name" value="Ribokinase-like"/>
</dbReference>
<keyword evidence="5" id="KW-1185">Reference proteome</keyword>
<keyword evidence="2 4" id="KW-0418">Kinase</keyword>
<feature type="domain" description="Carbohydrate kinase PfkB" evidence="3">
    <location>
        <begin position="6"/>
        <end position="293"/>
    </location>
</feature>
<proteinExistence type="predicted"/>
<dbReference type="PANTHER" id="PTHR10584:SF166">
    <property type="entry name" value="RIBOKINASE"/>
    <property type="match status" value="1"/>
</dbReference>
<dbReference type="AlphaFoldDB" id="A0A6G8AP90"/>
<dbReference type="GO" id="GO:0016301">
    <property type="term" value="F:kinase activity"/>
    <property type="evidence" value="ECO:0007669"/>
    <property type="project" value="UniProtKB-KW"/>
</dbReference>